<sequence>MNVASFVSSVDRLPPNNLEAEMALLGSVLVDKEMMATVSEIVQPGDFHAPLHETIYLALFALYERGEPLDKVALAEELKNRGLLDKVGGMAYLSSLMDTVPTAASAEYYAKIVREKSSLRGLIHAGTQITQLGYESEDDVPGALDRAEQVVYDVGNRGQRNAFATVPSLLLGVFQSLERRHEQKGDRTGVTSGFRDIDDYTAGWQPGNLVILAARPAMGKTSLALNMAVAAAKDERKPVAVFSLEMTKQELVERLLSSEARLDASKLRRGAIADRDWEKIGHAMGVLHELPIYLDDAGAVTVTEIRSRLRRLKSGNGLAAVFIDYLQLVRPATLGKVVNRNEELSDICRTLKATAKDLEVPIIALAQLNRAVETRADKRPMLSDLRDCLAGEARVTNADTGERVPVREIVERGLRFNVWAVDDRFRLVRKPITDVWVVGTKPIFRVTTKSGRVLRCTDGHRFLTASGWSELKDLEPGRCVAVPRRYEPPSSRASRIPQDKALLLGWLLGDGHLGGSATLTVATAEEAQLASDLAMAEFGLRPIVKPERPETSALRVDFTTGTMCGAGKNPLTTWLRSLGLWKTTGARKFVPEVLLREDDETVAAFLRGLFHADGSLTRSATSSRVTVRLSTISELLARDVQHLLLRFGINAIVKADMRNIGGYRSTTAAIWTVAIMQRDAVCAFMDRIGFLGIKHERAAEKVIRRKENDAGQFDRIPVEVNGHVRSLRLDRDLSHASLGWRDQGKAMSRETAVMLADRLDDELLIALGTSDVLWDPIVAVEPQREETVYDLTVGDLHNFCVDDIVTHNSGAIEQEADIVTFLYRDVYYNKETSPEPDATELIIAKHRNGKVGTIRLRFQPEHTLFVPYGDESHYPNP</sequence>
<keyword evidence="2 16" id="KW-0639">Primosome</keyword>
<comment type="function">
    <text evidence="16">The main replicative DNA helicase, it participates in initiation and elongation during chromosome replication. Travels ahead of the DNA replisome, separating dsDNA into templates for DNA synthesis. A processive ATP-dependent 5'-3' DNA helicase it has DNA-dependent ATPase activity.</text>
</comment>
<evidence type="ECO:0000256" key="1">
    <source>
        <dbReference type="ARBA" id="ARBA00008428"/>
    </source>
</evidence>
<dbReference type="InterPro" id="IPR007692">
    <property type="entry name" value="DNA_helicase_DnaB"/>
</dbReference>
<proteinExistence type="inferred from homology"/>
<feature type="domain" description="SF4 helicase" evidence="18">
    <location>
        <begin position="811"/>
        <end position="872"/>
    </location>
</feature>
<dbReference type="InterPro" id="IPR030934">
    <property type="entry name" value="Intein_C"/>
</dbReference>
<dbReference type="PROSITE" id="PS50819">
    <property type="entry name" value="INTEIN_ENDONUCLEASE"/>
    <property type="match status" value="1"/>
</dbReference>
<dbReference type="SUPFAM" id="SSF52540">
    <property type="entry name" value="P-loop containing nucleoside triphosphate hydrolases"/>
    <property type="match status" value="2"/>
</dbReference>
<dbReference type="PANTHER" id="PTHR30153">
    <property type="entry name" value="REPLICATIVE DNA HELICASE DNAB"/>
    <property type="match status" value="1"/>
</dbReference>
<evidence type="ECO:0000256" key="5">
    <source>
        <dbReference type="ARBA" id="ARBA00022741"/>
    </source>
</evidence>
<accession>A0AAN1Y026</accession>
<evidence type="ECO:0000256" key="3">
    <source>
        <dbReference type="ARBA" id="ARBA00022705"/>
    </source>
</evidence>
<evidence type="ECO:0000313" key="19">
    <source>
        <dbReference type="EMBL" id="BDE07462.1"/>
    </source>
</evidence>
<dbReference type="Gene3D" id="3.10.28.10">
    <property type="entry name" value="Homing endonucleases"/>
    <property type="match status" value="1"/>
</dbReference>
<dbReference type="NCBIfam" id="TIGR01443">
    <property type="entry name" value="intein_Cterm"/>
    <property type="match status" value="1"/>
</dbReference>
<evidence type="ECO:0000256" key="6">
    <source>
        <dbReference type="ARBA" id="ARBA00022801"/>
    </source>
</evidence>
<comment type="similarity">
    <text evidence="1 16">Belongs to the helicase family. DnaB subfamily.</text>
</comment>
<evidence type="ECO:0000256" key="2">
    <source>
        <dbReference type="ARBA" id="ARBA00022515"/>
    </source>
</evidence>
<dbReference type="AlphaFoldDB" id="A0AAN1Y026"/>
<dbReference type="Pfam" id="PF03796">
    <property type="entry name" value="DnaB_C"/>
    <property type="match status" value="1"/>
</dbReference>
<dbReference type="PRINTS" id="PR00379">
    <property type="entry name" value="INTEIN"/>
</dbReference>
<dbReference type="Pfam" id="PF14528">
    <property type="entry name" value="LAGLIDADG_3"/>
    <property type="match status" value="1"/>
</dbReference>
<dbReference type="InterPro" id="IPR007694">
    <property type="entry name" value="DNA_helicase_DnaB-like_C"/>
</dbReference>
<protein>
    <recommendedName>
        <fullName evidence="15 16">Replicative DNA helicase</fullName>
        <ecNumber evidence="15 16">5.6.2.3</ecNumber>
    </recommendedName>
</protein>
<dbReference type="InterPro" id="IPR016136">
    <property type="entry name" value="DNA_helicase_N/primase_C"/>
</dbReference>
<dbReference type="InterPro" id="IPR036844">
    <property type="entry name" value="Hint_dom_sf"/>
</dbReference>
<evidence type="ECO:0000256" key="11">
    <source>
        <dbReference type="ARBA" id="ARBA00023125"/>
    </source>
</evidence>
<keyword evidence="9 16" id="KW-0067">ATP-binding</keyword>
<dbReference type="InterPro" id="IPR006141">
    <property type="entry name" value="Intein_N"/>
</dbReference>
<dbReference type="RefSeq" id="WP_317995053.1">
    <property type="nucleotide sequence ID" value="NZ_AP025523.1"/>
</dbReference>
<dbReference type="NCBIfam" id="NF005852">
    <property type="entry name" value="PRK07773.1"/>
    <property type="match status" value="1"/>
</dbReference>
<evidence type="ECO:0000256" key="14">
    <source>
        <dbReference type="ARBA" id="ARBA00048954"/>
    </source>
</evidence>
<dbReference type="SUPFAM" id="SSF55608">
    <property type="entry name" value="Homing endonucleases"/>
    <property type="match status" value="1"/>
</dbReference>
<dbReference type="InterPro" id="IPR003587">
    <property type="entry name" value="Hint_dom_N"/>
</dbReference>
<dbReference type="Gene3D" id="1.10.860.10">
    <property type="entry name" value="DNAb Helicase, Chain A"/>
    <property type="match status" value="1"/>
</dbReference>
<evidence type="ECO:0000256" key="8">
    <source>
        <dbReference type="ARBA" id="ARBA00022813"/>
    </source>
</evidence>
<dbReference type="InterPro" id="IPR027434">
    <property type="entry name" value="Homing_endonucl"/>
</dbReference>
<evidence type="ECO:0000259" key="18">
    <source>
        <dbReference type="PROSITE" id="PS51199"/>
    </source>
</evidence>
<dbReference type="GO" id="GO:0043139">
    <property type="term" value="F:5'-3' DNA helicase activity"/>
    <property type="evidence" value="ECO:0007669"/>
    <property type="project" value="UniProtKB-EC"/>
</dbReference>
<evidence type="ECO:0000256" key="13">
    <source>
        <dbReference type="ARBA" id="ARBA00044940"/>
    </source>
</evidence>
<dbReference type="GO" id="GO:0004519">
    <property type="term" value="F:endonuclease activity"/>
    <property type="evidence" value="ECO:0007669"/>
    <property type="project" value="InterPro"/>
</dbReference>
<dbReference type="EMBL" id="AP025523">
    <property type="protein sequence ID" value="BDE07462.1"/>
    <property type="molecule type" value="Genomic_DNA"/>
</dbReference>
<dbReference type="InterPro" id="IPR027417">
    <property type="entry name" value="P-loop_NTPase"/>
</dbReference>
<dbReference type="GO" id="GO:1990077">
    <property type="term" value="C:primosome complex"/>
    <property type="evidence" value="ECO:0007669"/>
    <property type="project" value="UniProtKB-UniRule"/>
</dbReference>
<keyword evidence="20" id="KW-1185">Reference proteome</keyword>
<keyword evidence="7 16" id="KW-0347">Helicase</keyword>
<organism evidence="19 20">
    <name type="scientific">Vulcanimicrobium alpinum</name>
    <dbReference type="NCBI Taxonomy" id="3016050"/>
    <lineage>
        <taxon>Bacteria</taxon>
        <taxon>Bacillati</taxon>
        <taxon>Vulcanimicrobiota</taxon>
        <taxon>Vulcanimicrobiia</taxon>
        <taxon>Vulcanimicrobiales</taxon>
        <taxon>Vulcanimicrobiaceae</taxon>
        <taxon>Vulcanimicrobium</taxon>
    </lineage>
</organism>
<dbReference type="FunFam" id="1.10.860.10:FF:000001">
    <property type="entry name" value="Replicative DNA helicase"/>
    <property type="match status" value="1"/>
</dbReference>
<dbReference type="InterPro" id="IPR004042">
    <property type="entry name" value="Intein_endonuc_central"/>
</dbReference>
<dbReference type="PROSITE" id="PS50817">
    <property type="entry name" value="INTEIN_N_TER"/>
    <property type="match status" value="1"/>
</dbReference>
<keyword evidence="10" id="KW-0651">Protein splicing</keyword>
<evidence type="ECO:0000313" key="20">
    <source>
        <dbReference type="Proteomes" id="UP001317532"/>
    </source>
</evidence>
<dbReference type="PROSITE" id="PS51199">
    <property type="entry name" value="SF4_HELICASE"/>
    <property type="match status" value="2"/>
</dbReference>
<evidence type="ECO:0000256" key="16">
    <source>
        <dbReference type="RuleBase" id="RU362085"/>
    </source>
</evidence>
<dbReference type="Gene3D" id="3.40.50.300">
    <property type="entry name" value="P-loop containing nucleotide triphosphate hydrolases"/>
    <property type="match status" value="2"/>
</dbReference>
<evidence type="ECO:0000256" key="12">
    <source>
        <dbReference type="ARBA" id="ARBA00023235"/>
    </source>
</evidence>
<dbReference type="SUPFAM" id="SSF51294">
    <property type="entry name" value="Hedgehog/intein (Hint) domain"/>
    <property type="match status" value="1"/>
</dbReference>
<dbReference type="Gene3D" id="2.170.16.10">
    <property type="entry name" value="Hedgehog/Intein (Hint) domain"/>
    <property type="match status" value="1"/>
</dbReference>
<keyword evidence="5 16" id="KW-0547">Nucleotide-binding</keyword>
<gene>
    <name evidence="19" type="primary">dnaB</name>
    <name evidence="19" type="ORF">WPS_27380</name>
</gene>
<dbReference type="SMART" id="SM00306">
    <property type="entry name" value="HintN"/>
    <property type="match status" value="1"/>
</dbReference>
<evidence type="ECO:0000256" key="9">
    <source>
        <dbReference type="ARBA" id="ARBA00022840"/>
    </source>
</evidence>
<dbReference type="SUPFAM" id="SSF48024">
    <property type="entry name" value="N-terminal domain of DnaB helicase"/>
    <property type="match status" value="1"/>
</dbReference>
<feature type="domain" description="SF4 helicase" evidence="18">
    <location>
        <begin position="183"/>
        <end position="389"/>
    </location>
</feature>
<dbReference type="Pfam" id="PF00772">
    <property type="entry name" value="DnaB"/>
    <property type="match status" value="1"/>
</dbReference>
<evidence type="ECO:0000256" key="4">
    <source>
        <dbReference type="ARBA" id="ARBA00022737"/>
    </source>
</evidence>
<dbReference type="EC" id="5.6.2.3" evidence="15 16"/>
<dbReference type="NCBIfam" id="TIGR00665">
    <property type="entry name" value="DnaB"/>
    <property type="match status" value="1"/>
</dbReference>
<keyword evidence="4" id="KW-0677">Repeat</keyword>
<dbReference type="NCBIfam" id="TIGR01445">
    <property type="entry name" value="intein_Nterm"/>
    <property type="match status" value="1"/>
</dbReference>
<keyword evidence="11 16" id="KW-0238">DNA-binding</keyword>
<evidence type="ECO:0000256" key="10">
    <source>
        <dbReference type="ARBA" id="ARBA00023000"/>
    </source>
</evidence>
<evidence type="ECO:0000256" key="7">
    <source>
        <dbReference type="ARBA" id="ARBA00022806"/>
    </source>
</evidence>
<name>A0AAN1Y026_UNVUL</name>
<dbReference type="PROSITE" id="PS50818">
    <property type="entry name" value="INTEIN_C_TER"/>
    <property type="match status" value="1"/>
</dbReference>
<dbReference type="GO" id="GO:0006269">
    <property type="term" value="P:DNA replication, synthesis of primer"/>
    <property type="evidence" value="ECO:0007669"/>
    <property type="project" value="UniProtKB-UniRule"/>
</dbReference>
<dbReference type="GO" id="GO:0005524">
    <property type="term" value="F:ATP binding"/>
    <property type="evidence" value="ECO:0007669"/>
    <property type="project" value="UniProtKB-UniRule"/>
</dbReference>
<dbReference type="InterPro" id="IPR004860">
    <property type="entry name" value="LAGLIDADG_dom"/>
</dbReference>
<dbReference type="GO" id="GO:0016787">
    <property type="term" value="F:hydrolase activity"/>
    <property type="evidence" value="ECO:0007669"/>
    <property type="project" value="UniProtKB-KW"/>
</dbReference>
<dbReference type="GO" id="GO:0005829">
    <property type="term" value="C:cytosol"/>
    <property type="evidence" value="ECO:0007669"/>
    <property type="project" value="TreeGrafter"/>
</dbReference>
<dbReference type="SMART" id="SM00305">
    <property type="entry name" value="HintC"/>
    <property type="match status" value="1"/>
</dbReference>
<keyword evidence="8" id="KW-0068">Autocatalytic cleavage</keyword>
<dbReference type="GO" id="GO:0003677">
    <property type="term" value="F:DNA binding"/>
    <property type="evidence" value="ECO:0007669"/>
    <property type="project" value="UniProtKB-UniRule"/>
</dbReference>
<dbReference type="Proteomes" id="UP001317532">
    <property type="component" value="Chromosome"/>
</dbReference>
<reference evidence="19 20" key="1">
    <citation type="journal article" date="2022" name="ISME Commun">
        <title>Vulcanimicrobium alpinus gen. nov. sp. nov., the first cultivated representative of the candidate phylum 'Eremiobacterota', is a metabolically versatile aerobic anoxygenic phototroph.</title>
        <authorList>
            <person name="Yabe S."/>
            <person name="Muto K."/>
            <person name="Abe K."/>
            <person name="Yokota A."/>
            <person name="Staudigel H."/>
            <person name="Tebo B.M."/>
        </authorList>
    </citation>
    <scope>NUCLEOTIDE SEQUENCE [LARGE SCALE GENOMIC DNA]</scope>
    <source>
        <strain evidence="19 20">WC8-2</strain>
    </source>
</reference>
<dbReference type="GO" id="GO:0016539">
    <property type="term" value="P:intein-mediated protein splicing"/>
    <property type="evidence" value="ECO:0007669"/>
    <property type="project" value="InterPro"/>
</dbReference>
<dbReference type="InterPro" id="IPR036185">
    <property type="entry name" value="DNA_heli_DnaB-like_N_sf"/>
</dbReference>
<evidence type="ECO:0000259" key="17">
    <source>
        <dbReference type="PROSITE" id="PS50819"/>
    </source>
</evidence>
<keyword evidence="6 16" id="KW-0378">Hydrolase</keyword>
<feature type="domain" description="DOD-type homing endonuclease" evidence="17">
    <location>
        <begin position="503"/>
        <end position="649"/>
    </location>
</feature>
<evidence type="ECO:0000256" key="15">
    <source>
        <dbReference type="NCBIfam" id="TIGR00665"/>
    </source>
</evidence>
<dbReference type="KEGG" id="vab:WPS_27380"/>
<dbReference type="InterPro" id="IPR003586">
    <property type="entry name" value="Hint_dom_C"/>
</dbReference>
<dbReference type="CDD" id="cd00984">
    <property type="entry name" value="DnaB_C"/>
    <property type="match status" value="1"/>
</dbReference>
<dbReference type="InterPro" id="IPR006142">
    <property type="entry name" value="INTEIN"/>
</dbReference>
<keyword evidence="12" id="KW-0413">Isomerase</keyword>
<dbReference type="InterPro" id="IPR007693">
    <property type="entry name" value="DNA_helicase_DnaB-like_N"/>
</dbReference>
<keyword evidence="3 16" id="KW-0235">DNA replication</keyword>
<dbReference type="CDD" id="cd00081">
    <property type="entry name" value="Hint"/>
    <property type="match status" value="1"/>
</dbReference>
<comment type="function">
    <text evidence="13 16">The intein is an endonuclease.</text>
</comment>
<dbReference type="PANTHER" id="PTHR30153:SF2">
    <property type="entry name" value="REPLICATIVE DNA HELICASE"/>
    <property type="match status" value="1"/>
</dbReference>
<dbReference type="Pfam" id="PF14890">
    <property type="entry name" value="Intein_splicing"/>
    <property type="match status" value="1"/>
</dbReference>
<comment type="catalytic activity">
    <reaction evidence="14 16">
        <text>ATP + H2O = ADP + phosphate + H(+)</text>
        <dbReference type="Rhea" id="RHEA:13065"/>
        <dbReference type="ChEBI" id="CHEBI:15377"/>
        <dbReference type="ChEBI" id="CHEBI:15378"/>
        <dbReference type="ChEBI" id="CHEBI:30616"/>
        <dbReference type="ChEBI" id="CHEBI:43474"/>
        <dbReference type="ChEBI" id="CHEBI:456216"/>
        <dbReference type="EC" id="5.6.2.3"/>
    </reaction>
</comment>